<evidence type="ECO:0008006" key="4">
    <source>
        <dbReference type="Google" id="ProtNLM"/>
    </source>
</evidence>
<sequence>MDSYAKRRLELNDYAGISLNKSFHSLVAEEKGYDNLPFGEIRCRSYIAKFAFTRRYRNICMVIQVMVRMHEWTDTKSNNNISISINARSCGTDTQKFEDGWCKLVEKHVLKILFEKDVKEIHPHYILYRWRKDVKHRHYSMINCYKDLMSGENAKQFDHLCSNFYEAAHIANSDEKYEYLLSCVNMAKEKLNDDSVWGYSSNINLVVEDVHISDSTTKLLSPLQVRSKGHPPYKRKESRVEQVMKKKTKKNVHEKTDNIQQDQTDSSREHGTNSYNDEPKFDLNVSI</sequence>
<feature type="compositionally biased region" description="Basic and acidic residues" evidence="1">
    <location>
        <begin position="265"/>
        <end position="281"/>
    </location>
</feature>
<organism evidence="2 3">
    <name type="scientific">Lactuca saligna</name>
    <name type="common">Willowleaf lettuce</name>
    <dbReference type="NCBI Taxonomy" id="75948"/>
    <lineage>
        <taxon>Eukaryota</taxon>
        <taxon>Viridiplantae</taxon>
        <taxon>Streptophyta</taxon>
        <taxon>Embryophyta</taxon>
        <taxon>Tracheophyta</taxon>
        <taxon>Spermatophyta</taxon>
        <taxon>Magnoliopsida</taxon>
        <taxon>eudicotyledons</taxon>
        <taxon>Gunneridae</taxon>
        <taxon>Pentapetalae</taxon>
        <taxon>asterids</taxon>
        <taxon>campanulids</taxon>
        <taxon>Asterales</taxon>
        <taxon>Asteraceae</taxon>
        <taxon>Cichorioideae</taxon>
        <taxon>Cichorieae</taxon>
        <taxon>Lactucinae</taxon>
        <taxon>Lactuca</taxon>
    </lineage>
</organism>
<name>A0AA35VML2_LACSI</name>
<protein>
    <recommendedName>
        <fullName evidence="4">Protein FAR1-RELATED SEQUENCE</fullName>
    </recommendedName>
</protein>
<dbReference type="AlphaFoldDB" id="A0AA35VML2"/>
<reference evidence="2" key="1">
    <citation type="submission" date="2023-04" db="EMBL/GenBank/DDBJ databases">
        <authorList>
            <person name="Vijverberg K."/>
            <person name="Xiong W."/>
            <person name="Schranz E."/>
        </authorList>
    </citation>
    <scope>NUCLEOTIDE SEQUENCE</scope>
</reference>
<dbReference type="EMBL" id="OX465086">
    <property type="protein sequence ID" value="CAI9265807.1"/>
    <property type="molecule type" value="Genomic_DNA"/>
</dbReference>
<gene>
    <name evidence="2" type="ORF">LSALG_LOCUS6391</name>
</gene>
<evidence type="ECO:0000313" key="3">
    <source>
        <dbReference type="Proteomes" id="UP001177003"/>
    </source>
</evidence>
<proteinExistence type="predicted"/>
<accession>A0AA35VML2</accession>
<evidence type="ECO:0000313" key="2">
    <source>
        <dbReference type="EMBL" id="CAI9265807.1"/>
    </source>
</evidence>
<evidence type="ECO:0000256" key="1">
    <source>
        <dbReference type="SAM" id="MobiDB-lite"/>
    </source>
</evidence>
<dbReference type="Proteomes" id="UP001177003">
    <property type="component" value="Chromosome 0"/>
</dbReference>
<dbReference type="PANTHER" id="PTHR47718">
    <property type="entry name" value="OS01G0519700 PROTEIN"/>
    <property type="match status" value="1"/>
</dbReference>
<feature type="compositionally biased region" description="Basic and acidic residues" evidence="1">
    <location>
        <begin position="234"/>
        <end position="244"/>
    </location>
</feature>
<feature type="region of interest" description="Disordered" evidence="1">
    <location>
        <begin position="225"/>
        <end position="287"/>
    </location>
</feature>
<dbReference type="PANTHER" id="PTHR47718:SF13">
    <property type="entry name" value="OS09G0290500 PROTEIN"/>
    <property type="match status" value="1"/>
</dbReference>
<keyword evidence="3" id="KW-1185">Reference proteome</keyword>